<dbReference type="InterPro" id="IPR052155">
    <property type="entry name" value="Biofilm_reg_signaling"/>
</dbReference>
<dbReference type="Proteomes" id="UP001597405">
    <property type="component" value="Unassembled WGS sequence"/>
</dbReference>
<dbReference type="PROSITE" id="PS50883">
    <property type="entry name" value="EAL"/>
    <property type="match status" value="1"/>
</dbReference>
<evidence type="ECO:0000313" key="4">
    <source>
        <dbReference type="Proteomes" id="UP001597405"/>
    </source>
</evidence>
<evidence type="ECO:0000259" key="1">
    <source>
        <dbReference type="PROSITE" id="PS50883"/>
    </source>
</evidence>
<feature type="domain" description="GGDEF" evidence="2">
    <location>
        <begin position="146"/>
        <end position="279"/>
    </location>
</feature>
<dbReference type="InterPro" id="IPR043128">
    <property type="entry name" value="Rev_trsase/Diguanyl_cyclase"/>
</dbReference>
<dbReference type="NCBIfam" id="TIGR00254">
    <property type="entry name" value="GGDEF"/>
    <property type="match status" value="1"/>
</dbReference>
<dbReference type="Gene3D" id="3.20.20.450">
    <property type="entry name" value="EAL domain"/>
    <property type="match status" value="1"/>
</dbReference>
<keyword evidence="4" id="KW-1185">Reference proteome</keyword>
<dbReference type="CDD" id="cd01949">
    <property type="entry name" value="GGDEF"/>
    <property type="match status" value="1"/>
</dbReference>
<dbReference type="InterPro" id="IPR001633">
    <property type="entry name" value="EAL_dom"/>
</dbReference>
<dbReference type="RefSeq" id="WP_379093823.1">
    <property type="nucleotide sequence ID" value="NZ_JBHUGZ010000001.1"/>
</dbReference>
<evidence type="ECO:0000259" key="2">
    <source>
        <dbReference type="PROSITE" id="PS50887"/>
    </source>
</evidence>
<proteinExistence type="predicted"/>
<sequence>MASTTDLVSFYDSNFRLTHYAAKLKSVHGRAVKAGAMVWDVYPGFLDSKLRHELDRVLSGGAQTSVDLPGSGGEAPRSAFVFRAADGIGISESIAADYAGRSAAEEAERVTLLHRATHDVLTGLQNRRRFSEDLQQVLSKVDGSKEKAALLQIDLDDFKAVNDTLGHGAGDSLLQLAANRIRDALQDGESAYRYAGDEFAVIQSGKQQPADAALLAGSLIDALKAPFIINGIPVFVGASIGVAFGPEHGTESEQLMKAADIALYAAKRDGRGCARIFNRSMALLLEQRENLRRSLRTALERGELYLEYQPLVRPHSSVVGFEALLRWRHPEIGIIPPSVFIPIAEADGLMDEIGRWVLEEACRQATTWPSALTVAVNLSPVQFLSGSLTDTVAQIVDSVGIRAERLELEITETVLLEQTTDNLDTLNTLNVLGIRISLDDFGTHYSSLGYLKNFPFDSLKIDQYFVDELETDWKSQTIVRSIIGLAHGLGISVTAEGVETRGQAQWLIEHDCDRLQGHFLGRPMGGEATLDFIKRTPLEPVLAWEDEIGRSSLQNPGRGVGARLGSSD</sequence>
<protein>
    <submittedName>
        <fullName evidence="3">Bifunctional diguanylate cyclase/phosphodiesterase</fullName>
    </submittedName>
</protein>
<dbReference type="Pfam" id="PF00990">
    <property type="entry name" value="GGDEF"/>
    <property type="match status" value="1"/>
</dbReference>
<dbReference type="EMBL" id="JBHUGZ010000001">
    <property type="protein sequence ID" value="MFD1981445.1"/>
    <property type="molecule type" value="Genomic_DNA"/>
</dbReference>
<feature type="domain" description="EAL" evidence="1">
    <location>
        <begin position="288"/>
        <end position="537"/>
    </location>
</feature>
<dbReference type="SMART" id="SM00267">
    <property type="entry name" value="GGDEF"/>
    <property type="match status" value="1"/>
</dbReference>
<dbReference type="PANTHER" id="PTHR44757:SF4">
    <property type="entry name" value="DIGUANYLATE CYCLASE DGCE-RELATED"/>
    <property type="match status" value="1"/>
</dbReference>
<accession>A0ABW4U4X3</accession>
<gene>
    <name evidence="3" type="ORF">ACFSOZ_01825</name>
</gene>
<name>A0ABW4U4X3_9HYPH</name>
<dbReference type="InterPro" id="IPR035919">
    <property type="entry name" value="EAL_sf"/>
</dbReference>
<dbReference type="PANTHER" id="PTHR44757">
    <property type="entry name" value="DIGUANYLATE CYCLASE DGCP"/>
    <property type="match status" value="1"/>
</dbReference>
<dbReference type="SUPFAM" id="SSF55073">
    <property type="entry name" value="Nucleotide cyclase"/>
    <property type="match status" value="1"/>
</dbReference>
<organism evidence="3 4">
    <name type="scientific">Mesorhizobium newzealandense</name>
    <dbReference type="NCBI Taxonomy" id="1300302"/>
    <lineage>
        <taxon>Bacteria</taxon>
        <taxon>Pseudomonadati</taxon>
        <taxon>Pseudomonadota</taxon>
        <taxon>Alphaproteobacteria</taxon>
        <taxon>Hyphomicrobiales</taxon>
        <taxon>Phyllobacteriaceae</taxon>
        <taxon>Mesorhizobium</taxon>
    </lineage>
</organism>
<dbReference type="InterPro" id="IPR000160">
    <property type="entry name" value="GGDEF_dom"/>
</dbReference>
<dbReference type="InterPro" id="IPR029787">
    <property type="entry name" value="Nucleotide_cyclase"/>
</dbReference>
<dbReference type="Pfam" id="PF00563">
    <property type="entry name" value="EAL"/>
    <property type="match status" value="1"/>
</dbReference>
<dbReference type="SUPFAM" id="SSF141868">
    <property type="entry name" value="EAL domain-like"/>
    <property type="match status" value="1"/>
</dbReference>
<dbReference type="SMART" id="SM00052">
    <property type="entry name" value="EAL"/>
    <property type="match status" value="1"/>
</dbReference>
<comment type="caution">
    <text evidence="3">The sequence shown here is derived from an EMBL/GenBank/DDBJ whole genome shotgun (WGS) entry which is preliminary data.</text>
</comment>
<dbReference type="Gene3D" id="3.30.70.270">
    <property type="match status" value="1"/>
</dbReference>
<dbReference type="PROSITE" id="PS50887">
    <property type="entry name" value="GGDEF"/>
    <property type="match status" value="1"/>
</dbReference>
<reference evidence="4" key="1">
    <citation type="journal article" date="2019" name="Int. J. Syst. Evol. Microbiol.">
        <title>The Global Catalogue of Microorganisms (GCM) 10K type strain sequencing project: providing services to taxonomists for standard genome sequencing and annotation.</title>
        <authorList>
            <consortium name="The Broad Institute Genomics Platform"/>
            <consortium name="The Broad Institute Genome Sequencing Center for Infectious Disease"/>
            <person name="Wu L."/>
            <person name="Ma J."/>
        </authorList>
    </citation>
    <scope>NUCLEOTIDE SEQUENCE [LARGE SCALE GENOMIC DNA]</scope>
    <source>
        <strain evidence="4">CGMCC 1.16225</strain>
    </source>
</reference>
<dbReference type="CDD" id="cd01948">
    <property type="entry name" value="EAL"/>
    <property type="match status" value="1"/>
</dbReference>
<evidence type="ECO:0000313" key="3">
    <source>
        <dbReference type="EMBL" id="MFD1981445.1"/>
    </source>
</evidence>